<dbReference type="AlphaFoldDB" id="A0A9W9NEI1"/>
<organism evidence="1 2">
    <name type="scientific">Penicillium cinerascens</name>
    <dbReference type="NCBI Taxonomy" id="70096"/>
    <lineage>
        <taxon>Eukaryota</taxon>
        <taxon>Fungi</taxon>
        <taxon>Dikarya</taxon>
        <taxon>Ascomycota</taxon>
        <taxon>Pezizomycotina</taxon>
        <taxon>Eurotiomycetes</taxon>
        <taxon>Eurotiomycetidae</taxon>
        <taxon>Eurotiales</taxon>
        <taxon>Aspergillaceae</taxon>
        <taxon>Penicillium</taxon>
    </lineage>
</organism>
<evidence type="ECO:0000313" key="2">
    <source>
        <dbReference type="Proteomes" id="UP001150904"/>
    </source>
</evidence>
<evidence type="ECO:0008006" key="3">
    <source>
        <dbReference type="Google" id="ProtNLM"/>
    </source>
</evidence>
<keyword evidence="2" id="KW-1185">Reference proteome</keyword>
<dbReference type="SUPFAM" id="SSF53067">
    <property type="entry name" value="Actin-like ATPase domain"/>
    <property type="match status" value="2"/>
</dbReference>
<sequence>MGDKEVLVFKSESWGEWNPDIVVGIDFGMTYTGVAYSSAPEWLPPKTIQRWPGKLPGELANKVPTCIEYEPDSNSIRNWGFQCDPEDKGSHVKEFFKLHLAPQYQDGHPGAPSRHEAQRWFQDYIQCIYQHVVSHFNSTIPQFGSRKVEFIFSVPTTWKDVRMVEETRRLLERAIGARTPNHRASIGLTEAEAAAVYAGNEHYNVDDTILVCDAGGGTTDVNVLKLISSRGEPTRLEQLGHVEGQPIGSVFIDRKIHQLIVERLEKVRDQLRLSPSEAAWRMTSGRFQRLKCAFGTEATLTPWLKLDVPSLEPNSNLPEAEIYNGQMRIAWESLKNCFDVKAAEICNLLGGHIRHMHAKYPYDQITYLVLSGGFGSSPYVRKYLLERYSGPGALMHPNAEGMQILLADEPQLVVVHGLVLDRMQQIKQGVQTFGSRCSPVSYGIICDKIYNPKSHVGEPVRLDPRDNTTFAVDQVDWLVIQGNPIPYTGVKKEFQLKMDPGREDGPWKVRIVMSALSPDKLPRNMTQRGVHLVCSLDIATDGVDKKLKNRHWYNMKPAFWRTTFDVRVVVGPADLSFQLWSKDRRIRSNKHEPIAVKWMPAREFEEKNAV</sequence>
<evidence type="ECO:0000313" key="1">
    <source>
        <dbReference type="EMBL" id="KAJ5218400.1"/>
    </source>
</evidence>
<dbReference type="Proteomes" id="UP001150904">
    <property type="component" value="Unassembled WGS sequence"/>
</dbReference>
<accession>A0A9W9NEI1</accession>
<dbReference type="RefSeq" id="XP_058312973.1">
    <property type="nucleotide sequence ID" value="XM_058447562.1"/>
</dbReference>
<dbReference type="PRINTS" id="PR00301">
    <property type="entry name" value="HEATSHOCK70"/>
</dbReference>
<reference evidence="1" key="1">
    <citation type="submission" date="2022-12" db="EMBL/GenBank/DDBJ databases">
        <authorList>
            <person name="Petersen C."/>
        </authorList>
    </citation>
    <scope>NUCLEOTIDE SEQUENCE</scope>
    <source>
        <strain evidence="1">IBT 15544</strain>
    </source>
</reference>
<dbReference type="PANTHER" id="PTHR42749">
    <property type="entry name" value="CELL SHAPE-DETERMINING PROTEIN MREB"/>
    <property type="match status" value="1"/>
</dbReference>
<dbReference type="InterPro" id="IPR043129">
    <property type="entry name" value="ATPase_NBD"/>
</dbReference>
<name>A0A9W9NEI1_9EURO</name>
<comment type="caution">
    <text evidence="1">The sequence shown here is derived from an EMBL/GenBank/DDBJ whole genome shotgun (WGS) entry which is preliminary data.</text>
</comment>
<dbReference type="EMBL" id="JAPQKR010000004">
    <property type="protein sequence ID" value="KAJ5218400.1"/>
    <property type="molecule type" value="Genomic_DNA"/>
</dbReference>
<dbReference type="OrthoDB" id="2394218at2759"/>
<proteinExistence type="predicted"/>
<dbReference type="GeneID" id="83174862"/>
<dbReference type="Gene3D" id="3.30.420.40">
    <property type="match status" value="2"/>
</dbReference>
<dbReference type="Gene3D" id="3.90.640.10">
    <property type="entry name" value="Actin, Chain A, domain 4"/>
    <property type="match status" value="1"/>
</dbReference>
<dbReference type="CDD" id="cd10170">
    <property type="entry name" value="ASKHA_NBD_HSP70"/>
    <property type="match status" value="1"/>
</dbReference>
<protein>
    <recommendedName>
        <fullName evidence="3">Actin-like ATPase domain-containing protein</fullName>
    </recommendedName>
</protein>
<dbReference type="PANTHER" id="PTHR42749:SF1">
    <property type="entry name" value="CELL SHAPE-DETERMINING PROTEIN MREB"/>
    <property type="match status" value="1"/>
</dbReference>
<gene>
    <name evidence="1" type="ORF">N7498_000499</name>
</gene>
<reference evidence="1" key="2">
    <citation type="journal article" date="2023" name="IMA Fungus">
        <title>Comparative genomic study of the Penicillium genus elucidates a diverse pangenome and 15 lateral gene transfer events.</title>
        <authorList>
            <person name="Petersen C."/>
            <person name="Sorensen T."/>
            <person name="Nielsen M.R."/>
            <person name="Sondergaard T.E."/>
            <person name="Sorensen J.L."/>
            <person name="Fitzpatrick D.A."/>
            <person name="Frisvad J.C."/>
            <person name="Nielsen K.L."/>
        </authorList>
    </citation>
    <scope>NUCLEOTIDE SEQUENCE</scope>
    <source>
        <strain evidence="1">IBT 15544</strain>
    </source>
</reference>